<protein>
    <submittedName>
        <fullName evidence="2">Uncharacterized protein</fullName>
    </submittedName>
</protein>
<evidence type="ECO:0000313" key="3">
    <source>
        <dbReference type="Proteomes" id="UP001301769"/>
    </source>
</evidence>
<dbReference type="EMBL" id="MU858051">
    <property type="protein sequence ID" value="KAK4218696.1"/>
    <property type="molecule type" value="Genomic_DNA"/>
</dbReference>
<sequence>MSISRAFTTRRVKQSLMAAEGESIPSRSNTTKDSFRSIRHKISAPVELIHTTNMLSYNAPDIYPKTASSTSSSHRSDDDMSDGAPTTVSSPPTSPDVESAPPPQRSFSPEPNHLSCYFTPPAQALSPTKESAAEPPAIPQRALSHTKKSYDPLVRQRSNSRMSEQSHRTVSTKASFTFSRSSSTSTSTAATSHNSTPPPHHNAKVSTTSFSSPPPSVTLPPTPTTSQLNQSNLHRKEFSQSQHPFGPELAQVTEIAEEYGIKEKLNQLDAEEKEMRAKGLCKFSAADYLSEIQGLRTILGSVKPVTTAMWI</sequence>
<feature type="compositionally biased region" description="Low complexity" evidence="1">
    <location>
        <begin position="171"/>
        <end position="195"/>
    </location>
</feature>
<reference evidence="2" key="2">
    <citation type="submission" date="2023-05" db="EMBL/GenBank/DDBJ databases">
        <authorList>
            <consortium name="Lawrence Berkeley National Laboratory"/>
            <person name="Steindorff A."/>
            <person name="Hensen N."/>
            <person name="Bonometti L."/>
            <person name="Westerberg I."/>
            <person name="Brannstrom I.O."/>
            <person name="Guillou S."/>
            <person name="Cros-Aarteil S."/>
            <person name="Calhoun S."/>
            <person name="Haridas S."/>
            <person name="Kuo A."/>
            <person name="Mondo S."/>
            <person name="Pangilinan J."/>
            <person name="Riley R."/>
            <person name="Labutti K."/>
            <person name="Andreopoulos B."/>
            <person name="Lipzen A."/>
            <person name="Chen C."/>
            <person name="Yanf M."/>
            <person name="Daum C."/>
            <person name="Ng V."/>
            <person name="Clum A."/>
            <person name="Ohm R."/>
            <person name="Martin F."/>
            <person name="Silar P."/>
            <person name="Natvig D."/>
            <person name="Lalanne C."/>
            <person name="Gautier V."/>
            <person name="Ament-Velasquez S.L."/>
            <person name="Kruys A."/>
            <person name="Hutchinson M.I."/>
            <person name="Powell A.J."/>
            <person name="Barry K."/>
            <person name="Miller A.N."/>
            <person name="Grigoriev I.V."/>
            <person name="Debuchy R."/>
            <person name="Gladieux P."/>
            <person name="Thoren M.H."/>
            <person name="Johannesson H."/>
        </authorList>
    </citation>
    <scope>NUCLEOTIDE SEQUENCE</scope>
    <source>
        <strain evidence="2">PSN293</strain>
    </source>
</reference>
<accession>A0AAN6YHD3</accession>
<name>A0AAN6YHD3_9PEZI</name>
<keyword evidence="3" id="KW-1185">Reference proteome</keyword>
<feature type="compositionally biased region" description="Pro residues" evidence="1">
    <location>
        <begin position="212"/>
        <end position="223"/>
    </location>
</feature>
<feature type="region of interest" description="Disordered" evidence="1">
    <location>
        <begin position="58"/>
        <end position="246"/>
    </location>
</feature>
<gene>
    <name evidence="2" type="ORF">QBC37DRAFT_176918</name>
</gene>
<proteinExistence type="predicted"/>
<evidence type="ECO:0000256" key="1">
    <source>
        <dbReference type="SAM" id="MobiDB-lite"/>
    </source>
</evidence>
<dbReference type="AlphaFoldDB" id="A0AAN6YHD3"/>
<dbReference type="Proteomes" id="UP001301769">
    <property type="component" value="Unassembled WGS sequence"/>
</dbReference>
<comment type="caution">
    <text evidence="2">The sequence shown here is derived from an EMBL/GenBank/DDBJ whole genome shotgun (WGS) entry which is preliminary data.</text>
</comment>
<evidence type="ECO:0000313" key="2">
    <source>
        <dbReference type="EMBL" id="KAK4218696.1"/>
    </source>
</evidence>
<reference evidence="2" key="1">
    <citation type="journal article" date="2023" name="Mol. Phylogenet. Evol.">
        <title>Genome-scale phylogeny and comparative genomics of the fungal order Sordariales.</title>
        <authorList>
            <person name="Hensen N."/>
            <person name="Bonometti L."/>
            <person name="Westerberg I."/>
            <person name="Brannstrom I.O."/>
            <person name="Guillou S."/>
            <person name="Cros-Aarteil S."/>
            <person name="Calhoun S."/>
            <person name="Haridas S."/>
            <person name="Kuo A."/>
            <person name="Mondo S."/>
            <person name="Pangilinan J."/>
            <person name="Riley R."/>
            <person name="LaButti K."/>
            <person name="Andreopoulos B."/>
            <person name="Lipzen A."/>
            <person name="Chen C."/>
            <person name="Yan M."/>
            <person name="Daum C."/>
            <person name="Ng V."/>
            <person name="Clum A."/>
            <person name="Steindorff A."/>
            <person name="Ohm R.A."/>
            <person name="Martin F."/>
            <person name="Silar P."/>
            <person name="Natvig D.O."/>
            <person name="Lalanne C."/>
            <person name="Gautier V."/>
            <person name="Ament-Velasquez S.L."/>
            <person name="Kruys A."/>
            <person name="Hutchinson M.I."/>
            <person name="Powell A.J."/>
            <person name="Barry K."/>
            <person name="Miller A.N."/>
            <person name="Grigoriev I.V."/>
            <person name="Debuchy R."/>
            <person name="Gladieux P."/>
            <person name="Hiltunen Thoren M."/>
            <person name="Johannesson H."/>
        </authorList>
    </citation>
    <scope>NUCLEOTIDE SEQUENCE</scope>
    <source>
        <strain evidence="2">PSN293</strain>
    </source>
</reference>
<organism evidence="2 3">
    <name type="scientific">Rhypophila decipiens</name>
    <dbReference type="NCBI Taxonomy" id="261697"/>
    <lineage>
        <taxon>Eukaryota</taxon>
        <taxon>Fungi</taxon>
        <taxon>Dikarya</taxon>
        <taxon>Ascomycota</taxon>
        <taxon>Pezizomycotina</taxon>
        <taxon>Sordariomycetes</taxon>
        <taxon>Sordariomycetidae</taxon>
        <taxon>Sordariales</taxon>
        <taxon>Naviculisporaceae</taxon>
        <taxon>Rhypophila</taxon>
    </lineage>
</organism>